<dbReference type="OrthoDB" id="2987348at2"/>
<comment type="caution">
    <text evidence="3">The sequence shown here is derived from an EMBL/GenBank/DDBJ whole genome shotgun (WGS) entry which is preliminary data.</text>
</comment>
<dbReference type="Proteomes" id="UP000230161">
    <property type="component" value="Unassembled WGS sequence"/>
</dbReference>
<accession>A0A2M9BBN6</accession>
<evidence type="ECO:0000259" key="2">
    <source>
        <dbReference type="Pfam" id="PF00561"/>
    </source>
</evidence>
<dbReference type="RefSeq" id="WP_157803037.1">
    <property type="nucleotide sequence ID" value="NZ_PGFB01000006.1"/>
</dbReference>
<dbReference type="PANTHER" id="PTHR43798:SF31">
    <property type="entry name" value="AB HYDROLASE SUPERFAMILY PROTEIN YCLE"/>
    <property type="match status" value="1"/>
</dbReference>
<dbReference type="EMBL" id="PGFB01000006">
    <property type="protein sequence ID" value="PJJ55370.1"/>
    <property type="molecule type" value="Genomic_DNA"/>
</dbReference>
<dbReference type="GO" id="GO:0016787">
    <property type="term" value="F:hydrolase activity"/>
    <property type="evidence" value="ECO:0007669"/>
    <property type="project" value="UniProtKB-KW"/>
</dbReference>
<gene>
    <name evidence="3" type="ORF">CLV54_3260</name>
</gene>
<dbReference type="SUPFAM" id="SSF53474">
    <property type="entry name" value="alpha/beta-Hydrolases"/>
    <property type="match status" value="1"/>
</dbReference>
<dbReference type="InterPro" id="IPR050266">
    <property type="entry name" value="AB_hydrolase_sf"/>
</dbReference>
<evidence type="ECO:0000313" key="4">
    <source>
        <dbReference type="Proteomes" id="UP000230161"/>
    </source>
</evidence>
<feature type="domain" description="AB hydrolase-1" evidence="2">
    <location>
        <begin position="32"/>
        <end position="273"/>
    </location>
</feature>
<dbReference type="PANTHER" id="PTHR43798">
    <property type="entry name" value="MONOACYLGLYCEROL LIPASE"/>
    <property type="match status" value="1"/>
</dbReference>
<reference evidence="3 4" key="1">
    <citation type="submission" date="2017-11" db="EMBL/GenBank/DDBJ databases">
        <title>Genomic Encyclopedia of Archaeal and Bacterial Type Strains, Phase II (KMG-II): From Individual Species to Whole Genera.</title>
        <authorList>
            <person name="Goeker M."/>
        </authorList>
    </citation>
    <scope>NUCLEOTIDE SEQUENCE [LARGE SCALE GENOMIC DNA]</scope>
    <source>
        <strain evidence="3 4">DSM 25625</strain>
    </source>
</reference>
<protein>
    <submittedName>
        <fullName evidence="3">Pimeloyl-ACP methyl ester carboxylesterase</fullName>
    </submittedName>
</protein>
<dbReference type="InterPro" id="IPR000639">
    <property type="entry name" value="Epox_hydrolase-like"/>
</dbReference>
<keyword evidence="4" id="KW-1185">Reference proteome</keyword>
<proteinExistence type="predicted"/>
<dbReference type="PRINTS" id="PR00412">
    <property type="entry name" value="EPOXHYDRLASE"/>
</dbReference>
<dbReference type="GO" id="GO:0016020">
    <property type="term" value="C:membrane"/>
    <property type="evidence" value="ECO:0007669"/>
    <property type="project" value="TreeGrafter"/>
</dbReference>
<evidence type="ECO:0000256" key="1">
    <source>
        <dbReference type="ARBA" id="ARBA00022801"/>
    </source>
</evidence>
<dbReference type="InterPro" id="IPR000073">
    <property type="entry name" value="AB_hydrolase_1"/>
</dbReference>
<name>A0A2M9BBN6_9MICO</name>
<dbReference type="Gene3D" id="3.40.50.1820">
    <property type="entry name" value="alpha/beta hydrolase"/>
    <property type="match status" value="1"/>
</dbReference>
<dbReference type="InterPro" id="IPR029058">
    <property type="entry name" value="AB_hydrolase_fold"/>
</dbReference>
<dbReference type="AlphaFoldDB" id="A0A2M9BBN6"/>
<evidence type="ECO:0000313" key="3">
    <source>
        <dbReference type="EMBL" id="PJJ55370.1"/>
    </source>
</evidence>
<sequence>MSDSPESIRHLDLELSDVTLHVARAGDPSGRPIVLIHGWPETSYAWRKMVPLLGDEFDLVMPDTRGMGGSSIPDSGYDKVTVAGDIVEMIERIELDRPLIVGHDWGGTIAFFVAAALQERASGLVVLDTTVPQPPGVGMSMNQGGKRWHHAFNRSALSDLLVPGREREFYGWFYTEFARHPEAIDETAFGVYMEAFADPRRSHAGFEMYRAIPQDELAAERVRAAGPLRMPVLGYGGAESWGRADEVVQSLRQFAGDVAGGSVPDSGHWIPEEQPAFLADRIRAFAHRLDAPVAS</sequence>
<organism evidence="3 4">
    <name type="scientific">Compostimonas suwonensis</name>
    <dbReference type="NCBI Taxonomy" id="1048394"/>
    <lineage>
        <taxon>Bacteria</taxon>
        <taxon>Bacillati</taxon>
        <taxon>Actinomycetota</taxon>
        <taxon>Actinomycetes</taxon>
        <taxon>Micrococcales</taxon>
        <taxon>Microbacteriaceae</taxon>
        <taxon>Compostimonas</taxon>
    </lineage>
</organism>
<dbReference type="Pfam" id="PF00561">
    <property type="entry name" value="Abhydrolase_1"/>
    <property type="match status" value="1"/>
</dbReference>
<keyword evidence="1" id="KW-0378">Hydrolase</keyword>